<comment type="similarity">
    <text evidence="2">Belongs to the autoinducer-2 exporter (AI-2E) (TC 2.A.86) family.</text>
</comment>
<evidence type="ECO:0000256" key="1">
    <source>
        <dbReference type="ARBA" id="ARBA00004651"/>
    </source>
</evidence>
<dbReference type="Pfam" id="PF01594">
    <property type="entry name" value="AI-2E_transport"/>
    <property type="match status" value="1"/>
</dbReference>
<feature type="transmembrane region" description="Helical" evidence="8">
    <location>
        <begin position="12"/>
        <end position="30"/>
    </location>
</feature>
<keyword evidence="7 8" id="KW-0472">Membrane</keyword>
<dbReference type="InterPro" id="IPR002549">
    <property type="entry name" value="AI-2E-like"/>
</dbReference>
<feature type="transmembrane region" description="Helical" evidence="8">
    <location>
        <begin position="156"/>
        <end position="182"/>
    </location>
</feature>
<keyword evidence="4" id="KW-1003">Cell membrane</keyword>
<reference evidence="9" key="1">
    <citation type="submission" date="2022-10" db="EMBL/GenBank/DDBJ databases">
        <authorList>
            <person name="Yu W.X."/>
        </authorList>
    </citation>
    <scope>NUCLEOTIDE SEQUENCE</scope>
    <source>
        <strain evidence="9">AAT</strain>
    </source>
</reference>
<gene>
    <name evidence="9" type="ORF">OM075_04225</name>
</gene>
<protein>
    <submittedName>
        <fullName evidence="9">AI-2E family transporter</fullName>
    </submittedName>
</protein>
<organism evidence="9 10">
    <name type="scientific">Plebeiibacterium sediminum</name>
    <dbReference type="NCBI Taxonomy" id="2992112"/>
    <lineage>
        <taxon>Bacteria</taxon>
        <taxon>Pseudomonadati</taxon>
        <taxon>Bacteroidota</taxon>
        <taxon>Bacteroidia</taxon>
        <taxon>Marinilabiliales</taxon>
        <taxon>Marinilabiliaceae</taxon>
        <taxon>Plebeiibacterium</taxon>
    </lineage>
</organism>
<comment type="caution">
    <text evidence="9">The sequence shown here is derived from an EMBL/GenBank/DDBJ whole genome shotgun (WGS) entry which is preliminary data.</text>
</comment>
<feature type="transmembrane region" description="Helical" evidence="8">
    <location>
        <begin position="68"/>
        <end position="89"/>
    </location>
</feature>
<evidence type="ECO:0000256" key="7">
    <source>
        <dbReference type="ARBA" id="ARBA00023136"/>
    </source>
</evidence>
<feature type="transmembrane region" description="Helical" evidence="8">
    <location>
        <begin position="320"/>
        <end position="351"/>
    </location>
</feature>
<feature type="transmembrane region" description="Helical" evidence="8">
    <location>
        <begin position="223"/>
        <end position="250"/>
    </location>
</feature>
<proteinExistence type="inferred from homology"/>
<sequence>MDFQSKPFTFDRVVRILLSVGFLFGFYFLLQRLSSVLIPFLIAVLIAYLINPLVEFLQYKARFKSRGLSVFVSLLLVFGTLYFLAIWLIPQFISEMSRMVELLKIYLQDSSLSSFLPKETVDWANDYINHTDFTDLLSPQSVAVTLRKVLGQAWNIFSGSVSFLIGVMSLLIILVYLVFLLIDFKQISEGWPKLVPPSFREPVMEVFNDLTSGMQIYFRAQGLIALIVGVLLAIGFRIIGLPLAIIVGLFIGALNIVPYLQVAGLIPVALLSLLKAMETNQSYWHVILMALIVLAVVQIIQETILVPKIMGRVYGLHPAIILLSLSIWGSLLGLLGMLVALPVTTLLFSYYNRFVLKSGDKQDTSSD</sequence>
<accession>A0AAE3SE60</accession>
<feature type="transmembrane region" description="Helical" evidence="8">
    <location>
        <begin position="283"/>
        <end position="300"/>
    </location>
</feature>
<evidence type="ECO:0000313" key="10">
    <source>
        <dbReference type="Proteomes" id="UP001209229"/>
    </source>
</evidence>
<evidence type="ECO:0000256" key="3">
    <source>
        <dbReference type="ARBA" id="ARBA00022448"/>
    </source>
</evidence>
<keyword evidence="5 8" id="KW-0812">Transmembrane</keyword>
<dbReference type="RefSeq" id="WP_301189229.1">
    <property type="nucleotide sequence ID" value="NZ_JAPDPJ010000005.1"/>
</dbReference>
<dbReference type="AlphaFoldDB" id="A0AAE3SE60"/>
<evidence type="ECO:0000256" key="5">
    <source>
        <dbReference type="ARBA" id="ARBA00022692"/>
    </source>
</evidence>
<keyword evidence="10" id="KW-1185">Reference proteome</keyword>
<dbReference type="EMBL" id="JAPDPJ010000005">
    <property type="protein sequence ID" value="MCW3785657.1"/>
    <property type="molecule type" value="Genomic_DNA"/>
</dbReference>
<dbReference type="GO" id="GO:0005886">
    <property type="term" value="C:plasma membrane"/>
    <property type="evidence" value="ECO:0007669"/>
    <property type="project" value="UniProtKB-SubCell"/>
</dbReference>
<dbReference type="PANTHER" id="PTHR21716">
    <property type="entry name" value="TRANSMEMBRANE PROTEIN"/>
    <property type="match status" value="1"/>
</dbReference>
<feature type="transmembrane region" description="Helical" evidence="8">
    <location>
        <begin position="36"/>
        <end position="56"/>
    </location>
</feature>
<evidence type="ECO:0000313" key="9">
    <source>
        <dbReference type="EMBL" id="MCW3785657.1"/>
    </source>
</evidence>
<dbReference type="Proteomes" id="UP001209229">
    <property type="component" value="Unassembled WGS sequence"/>
</dbReference>
<evidence type="ECO:0000256" key="6">
    <source>
        <dbReference type="ARBA" id="ARBA00022989"/>
    </source>
</evidence>
<dbReference type="GO" id="GO:0055085">
    <property type="term" value="P:transmembrane transport"/>
    <property type="evidence" value="ECO:0007669"/>
    <property type="project" value="TreeGrafter"/>
</dbReference>
<evidence type="ECO:0000256" key="8">
    <source>
        <dbReference type="SAM" id="Phobius"/>
    </source>
</evidence>
<name>A0AAE3SE60_9BACT</name>
<feature type="transmembrane region" description="Helical" evidence="8">
    <location>
        <begin position="256"/>
        <end position="274"/>
    </location>
</feature>
<keyword evidence="6 8" id="KW-1133">Transmembrane helix</keyword>
<evidence type="ECO:0000256" key="4">
    <source>
        <dbReference type="ARBA" id="ARBA00022475"/>
    </source>
</evidence>
<keyword evidence="3" id="KW-0813">Transport</keyword>
<evidence type="ECO:0000256" key="2">
    <source>
        <dbReference type="ARBA" id="ARBA00009773"/>
    </source>
</evidence>
<comment type="subcellular location">
    <subcellularLocation>
        <location evidence="1">Cell membrane</location>
        <topology evidence="1">Multi-pass membrane protein</topology>
    </subcellularLocation>
</comment>
<dbReference type="PANTHER" id="PTHR21716:SF53">
    <property type="entry name" value="PERMEASE PERM-RELATED"/>
    <property type="match status" value="1"/>
</dbReference>